<dbReference type="GO" id="GO:0016567">
    <property type="term" value="P:protein ubiquitination"/>
    <property type="evidence" value="ECO:0007669"/>
    <property type="project" value="UniProtKB-UniPathway"/>
</dbReference>
<dbReference type="GO" id="GO:0008270">
    <property type="term" value="F:zinc ion binding"/>
    <property type="evidence" value="ECO:0007669"/>
    <property type="project" value="UniProtKB-KW"/>
</dbReference>
<protein>
    <recommendedName>
        <fullName evidence="5">E3 ubiquitin-protein ligase</fullName>
        <ecNumber evidence="5">2.3.2.27</ecNumber>
    </recommendedName>
</protein>
<gene>
    <name evidence="8" type="ORF">CAEBREN_21558</name>
</gene>
<comment type="domain">
    <text evidence="5">The SBD domain (substrate-binding domain) mediates the interaction with substrate proteins. It is related to the TRAF family.</text>
</comment>
<comment type="pathway">
    <text evidence="5">Protein modification; protein ubiquitination.</text>
</comment>
<dbReference type="AlphaFoldDB" id="G0NM27"/>
<dbReference type="GO" id="GO:0005737">
    <property type="term" value="C:cytoplasm"/>
    <property type="evidence" value="ECO:0007669"/>
    <property type="project" value="InterPro"/>
</dbReference>
<dbReference type="GO" id="GO:0043161">
    <property type="term" value="P:proteasome-mediated ubiquitin-dependent protein catabolic process"/>
    <property type="evidence" value="ECO:0007669"/>
    <property type="project" value="TreeGrafter"/>
</dbReference>
<comment type="catalytic activity">
    <reaction evidence="5">
        <text>S-ubiquitinyl-[E2 ubiquitin-conjugating enzyme]-L-cysteine + [acceptor protein]-L-lysine = [E2 ubiquitin-conjugating enzyme]-L-cysteine + N(6)-ubiquitinyl-[acceptor protein]-L-lysine.</text>
        <dbReference type="EC" id="2.3.2.27"/>
    </reaction>
</comment>
<evidence type="ECO:0000256" key="6">
    <source>
        <dbReference type="SAM" id="Coils"/>
    </source>
</evidence>
<feature type="domain" description="Seven-in-absentia protein TRAF-like" evidence="7">
    <location>
        <begin position="83"/>
        <end position="174"/>
    </location>
</feature>
<dbReference type="STRING" id="135651.G0NM27"/>
<dbReference type="Gene3D" id="3.30.160.60">
    <property type="entry name" value="Classic Zinc Finger"/>
    <property type="match status" value="1"/>
</dbReference>
<organism evidence="9">
    <name type="scientific">Caenorhabditis brenneri</name>
    <name type="common">Nematode worm</name>
    <dbReference type="NCBI Taxonomy" id="135651"/>
    <lineage>
        <taxon>Eukaryota</taxon>
        <taxon>Metazoa</taxon>
        <taxon>Ecdysozoa</taxon>
        <taxon>Nematoda</taxon>
        <taxon>Chromadorea</taxon>
        <taxon>Rhabditida</taxon>
        <taxon>Rhabditina</taxon>
        <taxon>Rhabditomorpha</taxon>
        <taxon>Rhabditoidea</taxon>
        <taxon>Rhabditidae</taxon>
        <taxon>Peloderinae</taxon>
        <taxon>Caenorhabditis</taxon>
    </lineage>
</organism>
<evidence type="ECO:0000313" key="9">
    <source>
        <dbReference type="Proteomes" id="UP000008068"/>
    </source>
</evidence>
<dbReference type="eggNOG" id="KOG3002">
    <property type="taxonomic scope" value="Eukaryota"/>
</dbReference>
<dbReference type="Pfam" id="PF03145">
    <property type="entry name" value="Sina_TRAF"/>
    <property type="match status" value="1"/>
</dbReference>
<dbReference type="GO" id="GO:0061630">
    <property type="term" value="F:ubiquitin protein ligase activity"/>
    <property type="evidence" value="ECO:0007669"/>
    <property type="project" value="UniProtKB-EC"/>
</dbReference>
<keyword evidence="9" id="KW-1185">Reference proteome</keyword>
<sequence length="564" mass="64947">MSNAQELPDAGNSSPPSKQCVEDGSYPCPFSGVHCQWKGALKTDVMDHLKKHHKSMDTFQGEQILFVAHNTDFPGRVGWAMNQKCFNADFIFFLMKREDPHFYGFVQLIGSKKEAQEFAYKLELSAKNGTATKSWEATPRSLQEGNSFAPDCLTLNEEDAMTFAVDAKLGIEVTITRKILNDTIKQLETLNLNEVETKKSEATEQVEAENLLLKSKLEEAKKLIDELNMRVDIKEAEYNKIEGQNKKFFARIQSLEKQVQLDSGLINKLKKDVEKAEVKLSDSNYDSEEKISILTLRLQDAETILNNMRKKVSTDYDNKALKKENMNLITANEELKSSNRLLNVSMEELKDSLYSSRTFYDMVVEQSQQKIQTLEMHLDNAKSQIRRMTENENVGAKCNEELKEEIKALNQKIGDMEQAHKSADEMARTQQQTLTVAIKYLTDQLNEKSINLKRVESAREEHHRRNLELYEVLEELEVRKRTEHKELTNEIECQELAGVLLRNQIVCLKKDLEKSKAAAENDMEEMRKKLSAQSELLSEIQLKTEKEKEEKEELLEDGYEVFEF</sequence>
<dbReference type="Pfam" id="PF21361">
    <property type="entry name" value="Sina_ZnF"/>
    <property type="match status" value="1"/>
</dbReference>
<reference evidence="9" key="1">
    <citation type="submission" date="2011-07" db="EMBL/GenBank/DDBJ databases">
        <authorList>
            <consortium name="Caenorhabditis brenneri Sequencing and Analysis Consortium"/>
            <person name="Wilson R.K."/>
        </authorList>
    </citation>
    <scope>NUCLEOTIDE SEQUENCE [LARGE SCALE GENOMIC DNA]</scope>
    <source>
        <strain evidence="9">PB2801</strain>
    </source>
</reference>
<dbReference type="InterPro" id="IPR018121">
    <property type="entry name" value="7-in-absentia-prot_TRAF-dom"/>
</dbReference>
<evidence type="ECO:0000256" key="1">
    <source>
        <dbReference type="ARBA" id="ARBA00009119"/>
    </source>
</evidence>
<dbReference type="PANTHER" id="PTHR45877">
    <property type="entry name" value="E3 UBIQUITIN-PROTEIN LIGASE SIAH2"/>
    <property type="match status" value="1"/>
</dbReference>
<dbReference type="HOGENOM" id="CLU_483332_0_0_1"/>
<name>G0NM27_CAEBE</name>
<dbReference type="EC" id="2.3.2.27" evidence="5"/>
<evidence type="ECO:0000256" key="5">
    <source>
        <dbReference type="RuleBase" id="RU201113"/>
    </source>
</evidence>
<comment type="domain">
    <text evidence="5">The RING-type zinc finger domain is essential for ubiquitin ligase activity.</text>
</comment>
<dbReference type="EMBL" id="GL379908">
    <property type="protein sequence ID" value="EGT33970.1"/>
    <property type="molecule type" value="Genomic_DNA"/>
</dbReference>
<evidence type="ECO:0000256" key="3">
    <source>
        <dbReference type="ARBA" id="ARBA00022771"/>
    </source>
</evidence>
<comment type="similarity">
    <text evidence="1 5">Belongs to the SINA (Seven in absentia) family.</text>
</comment>
<dbReference type="UniPathway" id="UPA00143"/>
<keyword evidence="5" id="KW-0833">Ubl conjugation pathway</keyword>
<dbReference type="OrthoDB" id="941555at2759"/>
<dbReference type="SUPFAM" id="SSF49599">
    <property type="entry name" value="TRAF domain-like"/>
    <property type="match status" value="1"/>
</dbReference>
<dbReference type="PANTHER" id="PTHR45877:SF2">
    <property type="entry name" value="E3 UBIQUITIN-PROTEIN LIGASE SINA-RELATED"/>
    <property type="match status" value="1"/>
</dbReference>
<keyword evidence="3 5" id="KW-0863">Zinc-finger</keyword>
<dbReference type="Proteomes" id="UP000008068">
    <property type="component" value="Unassembled WGS sequence"/>
</dbReference>
<keyword evidence="6" id="KW-0175">Coiled coil</keyword>
<dbReference type="GO" id="GO:0031624">
    <property type="term" value="F:ubiquitin conjugating enzyme binding"/>
    <property type="evidence" value="ECO:0007669"/>
    <property type="project" value="TreeGrafter"/>
</dbReference>
<keyword evidence="2 5" id="KW-0479">Metal-binding</keyword>
<feature type="coiled-coil region" evidence="6">
    <location>
        <begin position="470"/>
        <end position="557"/>
    </location>
</feature>
<keyword evidence="4 5" id="KW-0862">Zinc</keyword>
<proteinExistence type="inferred from homology"/>
<comment type="function">
    <text evidence="5">E3 ubiquitin-protein ligase that mediates ubiquitination and subsequent proteasomal degradation of target proteins. E3 ubiquitin ligases accept ubiquitin from an E2 ubiquitin-conjugating enzyme in the form of a thioester and then directly transfers the ubiquitin to targeted substrates.</text>
</comment>
<accession>G0NM27</accession>
<dbReference type="InterPro" id="IPR008974">
    <property type="entry name" value="TRAF-like"/>
</dbReference>
<dbReference type="Gene3D" id="2.60.210.10">
    <property type="entry name" value="Apoptosis, Tumor Necrosis Factor Receptor Associated Protein 2, Chain A"/>
    <property type="match status" value="1"/>
</dbReference>
<dbReference type="InterPro" id="IPR004162">
    <property type="entry name" value="SINA-like_animal"/>
</dbReference>
<evidence type="ECO:0000256" key="4">
    <source>
        <dbReference type="ARBA" id="ARBA00022833"/>
    </source>
</evidence>
<evidence type="ECO:0000256" key="2">
    <source>
        <dbReference type="ARBA" id="ARBA00022723"/>
    </source>
</evidence>
<evidence type="ECO:0000259" key="7">
    <source>
        <dbReference type="Pfam" id="PF03145"/>
    </source>
</evidence>
<dbReference type="InParanoid" id="G0NM27"/>
<evidence type="ECO:0000313" key="8">
    <source>
        <dbReference type="EMBL" id="EGT33970.1"/>
    </source>
</evidence>
<feature type="coiled-coil region" evidence="6">
    <location>
        <begin position="192"/>
        <end position="426"/>
    </location>
</feature>